<name>A0A381WH77_9ZZZZ</name>
<dbReference type="AlphaFoldDB" id="A0A381WH77"/>
<sequence>MTSKFVSAAKMMSRALGAKNYPFVAVSHPISSATKDELKIQAGNALQEGINFLLKSERSTES</sequence>
<protein>
    <recommendedName>
        <fullName evidence="1">UGSC-like domain-containing protein</fullName>
    </recommendedName>
</protein>
<proteinExistence type="predicted"/>
<organism evidence="2">
    <name type="scientific">marine metagenome</name>
    <dbReference type="NCBI Taxonomy" id="408172"/>
    <lineage>
        <taxon>unclassified sequences</taxon>
        <taxon>metagenomes</taxon>
        <taxon>ecological metagenomes</taxon>
    </lineage>
</organism>
<dbReference type="EMBL" id="UINC01011805">
    <property type="protein sequence ID" value="SVA51865.1"/>
    <property type="molecule type" value="Genomic_DNA"/>
</dbReference>
<dbReference type="InterPro" id="IPR057767">
    <property type="entry name" value="UGSC-like_dom"/>
</dbReference>
<gene>
    <name evidence="2" type="ORF">METZ01_LOCUS104719</name>
</gene>
<accession>A0A381WH77</accession>
<reference evidence="2" key="1">
    <citation type="submission" date="2018-05" db="EMBL/GenBank/DDBJ databases">
        <authorList>
            <person name="Lanie J.A."/>
            <person name="Ng W.-L."/>
            <person name="Kazmierczak K.M."/>
            <person name="Andrzejewski T.M."/>
            <person name="Davidsen T.M."/>
            <person name="Wayne K.J."/>
            <person name="Tettelin H."/>
            <person name="Glass J.I."/>
            <person name="Rusch D."/>
            <person name="Podicherti R."/>
            <person name="Tsui H.-C.T."/>
            <person name="Winkler M.E."/>
        </authorList>
    </citation>
    <scope>NUCLEOTIDE SEQUENCE</scope>
</reference>
<evidence type="ECO:0000259" key="1">
    <source>
        <dbReference type="Pfam" id="PF24696"/>
    </source>
</evidence>
<evidence type="ECO:0000313" key="2">
    <source>
        <dbReference type="EMBL" id="SVA51865.1"/>
    </source>
</evidence>
<dbReference type="Pfam" id="PF24696">
    <property type="entry name" value="UGSC"/>
    <property type="match status" value="1"/>
</dbReference>
<feature type="domain" description="UGSC-like" evidence="1">
    <location>
        <begin position="2"/>
        <end position="52"/>
    </location>
</feature>